<dbReference type="InterPro" id="IPR013786">
    <property type="entry name" value="AcylCoA_DH/ox_N"/>
</dbReference>
<evidence type="ECO:0000256" key="5">
    <source>
        <dbReference type="ARBA" id="ARBA00023002"/>
    </source>
</evidence>
<comment type="similarity">
    <text evidence="2 6">Belongs to the acyl-CoA dehydrogenase family.</text>
</comment>
<dbReference type="InterPro" id="IPR009075">
    <property type="entry name" value="AcylCo_DH/oxidase_C"/>
</dbReference>
<evidence type="ECO:0000256" key="4">
    <source>
        <dbReference type="ARBA" id="ARBA00022827"/>
    </source>
</evidence>
<evidence type="ECO:0000256" key="1">
    <source>
        <dbReference type="ARBA" id="ARBA00001974"/>
    </source>
</evidence>
<accession>A0A089NMB6</accession>
<dbReference type="InterPro" id="IPR046373">
    <property type="entry name" value="Acyl-CoA_Oxase/DH_mid-dom_sf"/>
</dbReference>
<dbReference type="Gene3D" id="2.40.110.10">
    <property type="entry name" value="Butyryl-CoA Dehydrogenase, subunit A, domain 2"/>
    <property type="match status" value="1"/>
</dbReference>
<dbReference type="InterPro" id="IPR009100">
    <property type="entry name" value="AcylCoA_DH/oxidase_NM_dom_sf"/>
</dbReference>
<dbReference type="Proteomes" id="UP000029492">
    <property type="component" value="Chromosome"/>
</dbReference>
<keyword evidence="4 6" id="KW-0274">FAD</keyword>
<dbReference type="Pfam" id="PF00441">
    <property type="entry name" value="Acyl-CoA_dh_1"/>
    <property type="match status" value="1"/>
</dbReference>
<feature type="domain" description="Acyl-CoA dehydrogenase/oxidase N-terminal" evidence="9">
    <location>
        <begin position="6"/>
        <end position="119"/>
    </location>
</feature>
<evidence type="ECO:0000313" key="11">
    <source>
        <dbReference type="Proteomes" id="UP000029492"/>
    </source>
</evidence>
<evidence type="ECO:0000259" key="8">
    <source>
        <dbReference type="Pfam" id="PF02770"/>
    </source>
</evidence>
<evidence type="ECO:0000256" key="6">
    <source>
        <dbReference type="RuleBase" id="RU362125"/>
    </source>
</evidence>
<dbReference type="InterPro" id="IPR006091">
    <property type="entry name" value="Acyl-CoA_Oxase/DH_mid-dom"/>
</dbReference>
<dbReference type="AlphaFoldDB" id="A0A089NMB6"/>
<dbReference type="HOGENOM" id="CLU_018204_5_2_5"/>
<dbReference type="Gene3D" id="1.20.140.10">
    <property type="entry name" value="Butyryl-CoA Dehydrogenase, subunit A, domain 3"/>
    <property type="match status" value="1"/>
</dbReference>
<reference evidence="10 11" key="1">
    <citation type="journal article" date="2014" name="PLoS ONE">
        <title>Genome Information of Methylobacterium oryzae, a Plant-Probiotic Methylotroph in the Phyllosphere.</title>
        <authorList>
            <person name="Kwak M.J."/>
            <person name="Jeong H."/>
            <person name="Madhaiyan M."/>
            <person name="Lee Y."/>
            <person name="Sa T.M."/>
            <person name="Oh T.K."/>
            <person name="Kim J.F."/>
        </authorList>
    </citation>
    <scope>NUCLEOTIDE SEQUENCE [LARGE SCALE GENOMIC DNA]</scope>
    <source>
        <strain evidence="10 11">CBMB20</strain>
    </source>
</reference>
<keyword evidence="11" id="KW-1185">Reference proteome</keyword>
<dbReference type="SUPFAM" id="SSF56645">
    <property type="entry name" value="Acyl-CoA dehydrogenase NM domain-like"/>
    <property type="match status" value="1"/>
</dbReference>
<evidence type="ECO:0000313" key="10">
    <source>
        <dbReference type="EMBL" id="AIQ89036.1"/>
    </source>
</evidence>
<evidence type="ECO:0000259" key="7">
    <source>
        <dbReference type="Pfam" id="PF00441"/>
    </source>
</evidence>
<dbReference type="PANTHER" id="PTHR43884">
    <property type="entry name" value="ACYL-COA DEHYDROGENASE"/>
    <property type="match status" value="1"/>
</dbReference>
<dbReference type="Gene3D" id="1.10.540.10">
    <property type="entry name" value="Acyl-CoA dehydrogenase/oxidase, N-terminal domain"/>
    <property type="match status" value="1"/>
</dbReference>
<dbReference type="GO" id="GO:0050660">
    <property type="term" value="F:flavin adenine dinucleotide binding"/>
    <property type="evidence" value="ECO:0007669"/>
    <property type="project" value="InterPro"/>
</dbReference>
<evidence type="ECO:0000256" key="3">
    <source>
        <dbReference type="ARBA" id="ARBA00022630"/>
    </source>
</evidence>
<dbReference type="STRING" id="693986.MOC_1281"/>
<protein>
    <submittedName>
        <fullName evidence="10">Acyl-CoA dehydrogenase, short-chain specific</fullName>
    </submittedName>
</protein>
<organism evidence="10 11">
    <name type="scientific">Methylobacterium oryzae CBMB20</name>
    <dbReference type="NCBI Taxonomy" id="693986"/>
    <lineage>
        <taxon>Bacteria</taxon>
        <taxon>Pseudomonadati</taxon>
        <taxon>Pseudomonadota</taxon>
        <taxon>Alphaproteobacteria</taxon>
        <taxon>Hyphomicrobiales</taxon>
        <taxon>Methylobacteriaceae</taxon>
        <taxon>Methylobacterium</taxon>
    </lineage>
</organism>
<dbReference type="RefSeq" id="WP_043756151.1">
    <property type="nucleotide sequence ID" value="NZ_CP003811.1"/>
</dbReference>
<keyword evidence="5 6" id="KW-0560">Oxidoreductase</keyword>
<dbReference type="PANTHER" id="PTHR43884:SF20">
    <property type="entry name" value="ACYL-COA DEHYDROGENASE FADE28"/>
    <property type="match status" value="1"/>
</dbReference>
<dbReference type="InterPro" id="IPR037069">
    <property type="entry name" value="AcylCoA_DH/ox_N_sf"/>
</dbReference>
<dbReference type="eggNOG" id="COG1960">
    <property type="taxonomic scope" value="Bacteria"/>
</dbReference>
<gene>
    <name evidence="10" type="ORF">MOC_1281</name>
</gene>
<dbReference type="EMBL" id="CP003811">
    <property type="protein sequence ID" value="AIQ89036.1"/>
    <property type="molecule type" value="Genomic_DNA"/>
</dbReference>
<proteinExistence type="inferred from homology"/>
<dbReference type="Pfam" id="PF02770">
    <property type="entry name" value="Acyl-CoA_dh_M"/>
    <property type="match status" value="1"/>
</dbReference>
<dbReference type="GO" id="GO:0003995">
    <property type="term" value="F:acyl-CoA dehydrogenase activity"/>
    <property type="evidence" value="ECO:0007669"/>
    <property type="project" value="TreeGrafter"/>
</dbReference>
<sequence length="384" mass="40450">MDFDLNEDQSLLRDSVERLAADLYPSLESRQARLKAPLGFPAEGWAAFSKLGVTGLPFSDEDGGLGGGPVETMLVMEAVGRNLVVEPLLASLVLGSTALRLGGSAAQKARLVPDLVSGDLRLTLAHTERQSRYDLADVATTARRSGDGFVLSGAKSVVPNADAAGLMVVSARVSGERRDAQGIGLFLVPADAAGVAIEAYPTQDGGRAAEVSFSEVQLPGDAALGDPEAGLPLLERVMEHGIAGLAAEAVGSMDALHTLTVEYLKTRKQFGVSVGSFQALQHRAVDMLIQLEQARSMALYAAMMVDTPDAAARAAALSAVKVQINKACRYVGQEAVQLHGGIGMTLEYIGAHHFKRLAMIEYQLGDTAHHLRRITEDANGLLAA</sequence>
<dbReference type="KEGG" id="mor:MOC_1281"/>
<evidence type="ECO:0000259" key="9">
    <source>
        <dbReference type="Pfam" id="PF02771"/>
    </source>
</evidence>
<evidence type="ECO:0000256" key="2">
    <source>
        <dbReference type="ARBA" id="ARBA00009347"/>
    </source>
</evidence>
<keyword evidence="3 6" id="KW-0285">Flavoprotein</keyword>
<comment type="cofactor">
    <cofactor evidence="1 6">
        <name>FAD</name>
        <dbReference type="ChEBI" id="CHEBI:57692"/>
    </cofactor>
</comment>
<feature type="domain" description="Acyl-CoA oxidase/dehydrogenase middle" evidence="8">
    <location>
        <begin position="124"/>
        <end position="212"/>
    </location>
</feature>
<dbReference type="Pfam" id="PF02771">
    <property type="entry name" value="Acyl-CoA_dh_N"/>
    <property type="match status" value="1"/>
</dbReference>
<feature type="domain" description="Acyl-CoA dehydrogenase/oxidase C-terminal" evidence="7">
    <location>
        <begin position="230"/>
        <end position="376"/>
    </location>
</feature>
<dbReference type="CDD" id="cd00567">
    <property type="entry name" value="ACAD"/>
    <property type="match status" value="1"/>
</dbReference>
<name>A0A089NMB6_9HYPH</name>
<dbReference type="SUPFAM" id="SSF47203">
    <property type="entry name" value="Acyl-CoA dehydrogenase C-terminal domain-like"/>
    <property type="match status" value="1"/>
</dbReference>
<dbReference type="InterPro" id="IPR036250">
    <property type="entry name" value="AcylCo_DH-like_C"/>
</dbReference>